<keyword evidence="3" id="KW-0472">Membrane</keyword>
<dbReference type="InterPro" id="IPR020904">
    <property type="entry name" value="Sc_DH/Rdtase_CS"/>
</dbReference>
<dbReference type="PRINTS" id="PR00081">
    <property type="entry name" value="GDHRDH"/>
</dbReference>
<protein>
    <submittedName>
        <fullName evidence="4">Oxidoreductase</fullName>
    </submittedName>
</protein>
<organism evidence="4 5">
    <name type="scientific">Allorhizobium taibaishanense</name>
    <dbReference type="NCBI Taxonomy" id="887144"/>
    <lineage>
        <taxon>Bacteria</taxon>
        <taxon>Pseudomonadati</taxon>
        <taxon>Pseudomonadota</taxon>
        <taxon>Alphaproteobacteria</taxon>
        <taxon>Hyphomicrobiales</taxon>
        <taxon>Rhizobiaceae</taxon>
        <taxon>Rhizobium/Agrobacterium group</taxon>
        <taxon>Allorhizobium</taxon>
    </lineage>
</organism>
<keyword evidence="3" id="KW-0812">Transmembrane</keyword>
<sequence>MVMSATSRGRVAWITGASSGIGRALALKFAREGYQVGVSARRAEDLDVLAKESMGSIHAFPLDITDGAAVGRVVAEIEDKLGPIDMAVFSAGSYIRETPHRFQAEQFRQMVDLNLVGTGHCLEAVIAPMVARGRGGIGLVASVSGYTGLPGGGIYGATKSALITLAEAMRPGLQSKGVSISIINPGFVKTPLTDKNDFPMPFIVTAEDAADKIFNGMKIGKFEIAFPWQMVLLLKALRLLPYPLYFALTRRMLRKS</sequence>
<dbReference type="EMBL" id="MKIN01000020">
    <property type="protein sequence ID" value="OLP50741.1"/>
    <property type="molecule type" value="Genomic_DNA"/>
</dbReference>
<keyword evidence="3" id="KW-1133">Transmembrane helix</keyword>
<evidence type="ECO:0000313" key="4">
    <source>
        <dbReference type="EMBL" id="OLP50741.1"/>
    </source>
</evidence>
<dbReference type="SUPFAM" id="SSF51735">
    <property type="entry name" value="NAD(P)-binding Rossmann-fold domains"/>
    <property type="match status" value="1"/>
</dbReference>
<keyword evidence="5" id="KW-1185">Reference proteome</keyword>
<dbReference type="PANTHER" id="PTHR44196">
    <property type="entry name" value="DEHYDROGENASE/REDUCTASE SDR FAMILY MEMBER 7B"/>
    <property type="match status" value="1"/>
</dbReference>
<reference evidence="4 5" key="1">
    <citation type="submission" date="2016-09" db="EMBL/GenBank/DDBJ databases">
        <title>Rhizobium oryziradicis sp. nov., isolated from the root of rice.</title>
        <authorList>
            <person name="Zhao J."/>
            <person name="Zhang X."/>
        </authorList>
    </citation>
    <scope>NUCLEOTIDE SEQUENCE [LARGE SCALE GENOMIC DNA]</scope>
    <source>
        <strain evidence="4 5">14971</strain>
    </source>
</reference>
<dbReference type="GO" id="GO:0016491">
    <property type="term" value="F:oxidoreductase activity"/>
    <property type="evidence" value="ECO:0007669"/>
    <property type="project" value="UniProtKB-KW"/>
</dbReference>
<comment type="similarity">
    <text evidence="1">Belongs to the short-chain dehydrogenases/reductases (SDR) family.</text>
</comment>
<keyword evidence="2" id="KW-0560">Oxidoreductase</keyword>
<proteinExistence type="inferred from homology"/>
<evidence type="ECO:0000256" key="3">
    <source>
        <dbReference type="SAM" id="Phobius"/>
    </source>
</evidence>
<evidence type="ECO:0000256" key="1">
    <source>
        <dbReference type="ARBA" id="ARBA00006484"/>
    </source>
</evidence>
<dbReference type="AlphaFoldDB" id="A0A1Q9A854"/>
<dbReference type="Pfam" id="PF00106">
    <property type="entry name" value="adh_short"/>
    <property type="match status" value="1"/>
</dbReference>
<dbReference type="PROSITE" id="PS00061">
    <property type="entry name" value="ADH_SHORT"/>
    <property type="match status" value="1"/>
</dbReference>
<dbReference type="PANTHER" id="PTHR44196:SF1">
    <property type="entry name" value="DEHYDROGENASE_REDUCTASE SDR FAMILY MEMBER 7B"/>
    <property type="match status" value="1"/>
</dbReference>
<name>A0A1Q9A854_9HYPH</name>
<gene>
    <name evidence="4" type="ORF">BJF91_05640</name>
</gene>
<accession>A0A1Q9A854</accession>
<dbReference type="InterPro" id="IPR002347">
    <property type="entry name" value="SDR_fam"/>
</dbReference>
<feature type="transmembrane region" description="Helical" evidence="3">
    <location>
        <begin position="226"/>
        <end position="248"/>
    </location>
</feature>
<dbReference type="GO" id="GO:0016020">
    <property type="term" value="C:membrane"/>
    <property type="evidence" value="ECO:0007669"/>
    <property type="project" value="TreeGrafter"/>
</dbReference>
<dbReference type="OrthoDB" id="335726at2"/>
<dbReference type="Gene3D" id="3.40.50.720">
    <property type="entry name" value="NAD(P)-binding Rossmann-like Domain"/>
    <property type="match status" value="1"/>
</dbReference>
<evidence type="ECO:0000313" key="5">
    <source>
        <dbReference type="Proteomes" id="UP000185598"/>
    </source>
</evidence>
<evidence type="ECO:0000256" key="2">
    <source>
        <dbReference type="ARBA" id="ARBA00023002"/>
    </source>
</evidence>
<comment type="caution">
    <text evidence="4">The sequence shown here is derived from an EMBL/GenBank/DDBJ whole genome shotgun (WGS) entry which is preliminary data.</text>
</comment>
<dbReference type="STRING" id="887144.BJF91_05640"/>
<dbReference type="InterPro" id="IPR036291">
    <property type="entry name" value="NAD(P)-bd_dom_sf"/>
</dbReference>
<dbReference type="Proteomes" id="UP000185598">
    <property type="component" value="Unassembled WGS sequence"/>
</dbReference>